<sequence length="1635" mass="182758">MAENFKEIEGLLETADQNQDTSSKVKKYIRIILPHFLLVAAVCGYASVGAVIFHSIESPNEDALKANGVERIGKLRKELVDIMWEQKIELSLKSSKPHEMTPEMLRIRDDWVAKVATHLQKFNENLYKAYKEEYVRYGDVRMTPREQFRDPRLKRHRSSKSSTEKGGKMWTWSSALFFAATTMATIGYGNIVPVTVSGKIACVIFALIGAPLAIITIGDLGKFLSECTIWFYTKMKEHKKRIKNNWKLYRLRKAGVMVDFVDESETTDENDKNWEDELEKEVPVLLVFVILLLYIAFGGVLFAVLESWSYIDAFYYSFVSLTTIGFGDLVPDRHEYIVIMLIYLGVGLAVTTMCIDLVGIQYIQKIHYFGRKFQDTDLLQLLKRKRLIERRLALGQGEEIIHIIQRMAEEDQRQREPLPPPKIMPPLRSAAQNWVNQTEEKYSLRSDSTLITPWNLSEVVVDEDEFPLYEAEKISPPTLISGPSSQRSSTISTTLTNSSASARSLMYRNWVNNRRGGSSIESGPDLSFHCSLSTSPSVTAREFMYANYHSPDPSIQSFKFSFPLPSPDLRSIANAARSARRIRSAPTSLPVSPSDEFAPTTFPSTSVRRQTSFRLPYASSNVQYASSPVFSLPLTNRCGTANINNAMLEIPPPFMLSKLAAQCDDLEAFGSEAPIRFQESPRPHITPINKMTSYESPRDSANRLEPPNIQRHIPKLNLSTPQTKRTQFFSRPLWYYRYNERRPHMLAPNFGGDDAGTSGLPPVQPVLKRKKLERIAKTKDPLRKMDWLNVSPRSSQIMDVVKNDLATLFEQVRRTSAATSNASSVVLVSPRNTIGLACMEEWDSYIQMVEESEKPRDPFVIPEEPSPIPSPPIPSPSPPPKSISPPKLPTPSPSPPPLPSPPQKLPTPLPSPSLPQILSPPKIPTPPKSPSPPPPPPLKSPTPPPPPKLPTPSPPPPPKSPSPIPQPISPPPPLVASPPVLSPSPPPPAPTPPLIPSPVIIPIHSILPSKDLPTIPFTPILPSLPPEPEPQPQPLTQQVIPEVAVEMDIEPMYVESISVPMPMSSMADLLEVMIPEETEEDIISPMFPESSSGSDTLSPMFDIDLGAFELVDSGVTAEALLSHDDPVIYHKDMPVHSVHHDTVQTEAALENLMNAPSSMMSESVPPAMVCDNYCFVVDGDKVRMGDIMGDDQWWRHTSRPTKYFYSDDMKKFYRVNVISAKGKIITARLAAGSTSPNASMTVPHSQSHQQPPSTSAMVSTALTMPSTSRSASLLSTHTAAASYPGTTIHSAATTPRASMCVGSTKGHRGEIVPLPNVYKVIRVYSFWKTCTSFHRIVTMIDTVTPDDKNANTEFNKRLFVHSDDFTNAESIIEFPIAVNTAITDIEHEFEAPDNEIIQYHIGKDDTPIPIFSADSKPFDVKRALVNTVKCPIRFLSKAPPTLVTENYCFVVDGDVVDFDTISKESSIWWKDTGTATRYYSTDCFRTFYQVTMLMAKGQLRSAYRHRQRGAGMEQVTMDKVFRVSRFFSYWKSCRSFHRIISLVSPVTEDGEKQYGFKKRIFIQYLWRTDQKADKDRVALEFASSTSSPGGTRRRRGQLLQMPRNSIDILPPIPTFIGSITTSTSSERSFDRSSDL</sequence>
<accession>A0AC34F218</accession>
<dbReference type="Proteomes" id="UP000887579">
    <property type="component" value="Unplaced"/>
</dbReference>
<evidence type="ECO:0000313" key="2">
    <source>
        <dbReference type="WBParaSite" id="ES5_v2.g10974.t1"/>
    </source>
</evidence>
<evidence type="ECO:0000313" key="1">
    <source>
        <dbReference type="Proteomes" id="UP000887579"/>
    </source>
</evidence>
<protein>
    <submittedName>
        <fullName evidence="2">Potassium channel domain-containing protein</fullName>
    </submittedName>
</protein>
<reference evidence="2" key="1">
    <citation type="submission" date="2022-11" db="UniProtKB">
        <authorList>
            <consortium name="WormBaseParasite"/>
        </authorList>
    </citation>
    <scope>IDENTIFICATION</scope>
</reference>
<organism evidence="1 2">
    <name type="scientific">Panagrolaimus sp. ES5</name>
    <dbReference type="NCBI Taxonomy" id="591445"/>
    <lineage>
        <taxon>Eukaryota</taxon>
        <taxon>Metazoa</taxon>
        <taxon>Ecdysozoa</taxon>
        <taxon>Nematoda</taxon>
        <taxon>Chromadorea</taxon>
        <taxon>Rhabditida</taxon>
        <taxon>Tylenchina</taxon>
        <taxon>Panagrolaimomorpha</taxon>
        <taxon>Panagrolaimoidea</taxon>
        <taxon>Panagrolaimidae</taxon>
        <taxon>Panagrolaimus</taxon>
    </lineage>
</organism>
<dbReference type="WBParaSite" id="ES5_v2.g10974.t1">
    <property type="protein sequence ID" value="ES5_v2.g10974.t1"/>
    <property type="gene ID" value="ES5_v2.g10974"/>
</dbReference>
<name>A0AC34F218_9BILA</name>
<proteinExistence type="predicted"/>